<feature type="region of interest" description="Disordered" evidence="6">
    <location>
        <begin position="201"/>
        <end position="228"/>
    </location>
</feature>
<dbReference type="Proteomes" id="UP001180531">
    <property type="component" value="Unassembled WGS sequence"/>
</dbReference>
<feature type="transmembrane region" description="Helical" evidence="7">
    <location>
        <begin position="405"/>
        <end position="422"/>
    </location>
</feature>
<dbReference type="EMBL" id="JAVRFI010000002">
    <property type="protein sequence ID" value="MDT0448225.1"/>
    <property type="molecule type" value="Genomic_DNA"/>
</dbReference>
<dbReference type="PANTHER" id="PTHR23513">
    <property type="entry name" value="INTEGRAL MEMBRANE EFFLUX PROTEIN-RELATED"/>
    <property type="match status" value="1"/>
</dbReference>
<reference evidence="8" key="1">
    <citation type="submission" date="2024-05" db="EMBL/GenBank/DDBJ databases">
        <title>30 novel species of actinomycetes from the DSMZ collection.</title>
        <authorList>
            <person name="Nouioui I."/>
        </authorList>
    </citation>
    <scope>NUCLEOTIDE SEQUENCE</scope>
    <source>
        <strain evidence="8">DSM 40473</strain>
    </source>
</reference>
<dbReference type="Pfam" id="PF07690">
    <property type="entry name" value="MFS_1"/>
    <property type="match status" value="1"/>
</dbReference>
<evidence type="ECO:0000256" key="5">
    <source>
        <dbReference type="ARBA" id="ARBA00023136"/>
    </source>
</evidence>
<sequence length="433" mass="44196">MTTTTEPLRGNDSLAASLPVANFLSFFAIAAVEFSVPFVAVDALGANATIVALLGICRFAPQVLLAGRAARLVERFDQRAVMIGSELLRAMAFALAALGLAFAPGVAIGIFCLANISLACGSILTAVSTQVLIPRAFADEALPKIYSRLGMAESSADAAAPFVTGLALAGLGLAPTFGSAAALALAACGLLARIPRVRVPSGSTADEKTGEASTAPADPAEGTAPAGKSTLRDGLVVNFRTPALRTVTVWSLSYNFGQCVIEAVLLITLLKTTPLTAAMFGVIRSCAVLFAVLGAYMAARLPRALRGGRGTSLFGCGAVGAYTVIGLGAYAGGTSGLLLVLAGFVIDEFCSGVVLVRVQTFRARAITDAERPMATASYRAANLTAVPVGLAVGGITGVLMSSATLLLIIGLAMVIPAVMIWSRPVRESEPTMA</sequence>
<feature type="transmembrane region" description="Helical" evidence="7">
    <location>
        <begin position="159"/>
        <end position="192"/>
    </location>
</feature>
<dbReference type="RefSeq" id="WP_311607908.1">
    <property type="nucleotide sequence ID" value="NZ_JAVRFI010000002.1"/>
</dbReference>
<feature type="transmembrane region" description="Helical" evidence="7">
    <location>
        <begin position="46"/>
        <end position="66"/>
    </location>
</feature>
<feature type="transmembrane region" description="Helical" evidence="7">
    <location>
        <begin position="379"/>
        <end position="399"/>
    </location>
</feature>
<dbReference type="PANTHER" id="PTHR23513:SF6">
    <property type="entry name" value="MAJOR FACILITATOR SUPERFAMILY ASSOCIATED DOMAIN-CONTAINING PROTEIN"/>
    <property type="match status" value="1"/>
</dbReference>
<feature type="transmembrane region" description="Helical" evidence="7">
    <location>
        <begin position="20"/>
        <end position="40"/>
    </location>
</feature>
<feature type="transmembrane region" description="Helical" evidence="7">
    <location>
        <begin position="337"/>
        <end position="358"/>
    </location>
</feature>
<evidence type="ECO:0000313" key="8">
    <source>
        <dbReference type="EMBL" id="MDT0448225.1"/>
    </source>
</evidence>
<keyword evidence="2" id="KW-1003">Cell membrane</keyword>
<evidence type="ECO:0000256" key="3">
    <source>
        <dbReference type="ARBA" id="ARBA00022692"/>
    </source>
</evidence>
<keyword evidence="3 7" id="KW-0812">Transmembrane</keyword>
<accession>A0ABU2SH06</accession>
<evidence type="ECO:0000256" key="4">
    <source>
        <dbReference type="ARBA" id="ARBA00022989"/>
    </source>
</evidence>
<gene>
    <name evidence="8" type="ORF">RM609_03780</name>
</gene>
<name>A0ABU2SH06_9ACTN</name>
<evidence type="ECO:0008006" key="10">
    <source>
        <dbReference type="Google" id="ProtNLM"/>
    </source>
</evidence>
<evidence type="ECO:0000256" key="6">
    <source>
        <dbReference type="SAM" id="MobiDB-lite"/>
    </source>
</evidence>
<evidence type="ECO:0000256" key="7">
    <source>
        <dbReference type="SAM" id="Phobius"/>
    </source>
</evidence>
<organism evidence="8 9">
    <name type="scientific">Streptomyces hesseae</name>
    <dbReference type="NCBI Taxonomy" id="3075519"/>
    <lineage>
        <taxon>Bacteria</taxon>
        <taxon>Bacillati</taxon>
        <taxon>Actinomycetota</taxon>
        <taxon>Actinomycetes</taxon>
        <taxon>Kitasatosporales</taxon>
        <taxon>Streptomycetaceae</taxon>
        <taxon>Streptomyces</taxon>
    </lineage>
</organism>
<feature type="transmembrane region" description="Helical" evidence="7">
    <location>
        <begin position="87"/>
        <end position="110"/>
    </location>
</feature>
<keyword evidence="9" id="KW-1185">Reference proteome</keyword>
<feature type="transmembrane region" description="Helical" evidence="7">
    <location>
        <begin position="311"/>
        <end position="331"/>
    </location>
</feature>
<feature type="transmembrane region" description="Helical" evidence="7">
    <location>
        <begin position="275"/>
        <end position="299"/>
    </location>
</feature>
<evidence type="ECO:0000313" key="9">
    <source>
        <dbReference type="Proteomes" id="UP001180531"/>
    </source>
</evidence>
<proteinExistence type="predicted"/>
<keyword evidence="5 7" id="KW-0472">Membrane</keyword>
<dbReference type="Gene3D" id="1.20.1250.20">
    <property type="entry name" value="MFS general substrate transporter like domains"/>
    <property type="match status" value="1"/>
</dbReference>
<comment type="caution">
    <text evidence="8">The sequence shown here is derived from an EMBL/GenBank/DDBJ whole genome shotgun (WGS) entry which is preliminary data.</text>
</comment>
<comment type="subcellular location">
    <subcellularLocation>
        <location evidence="1">Cell membrane</location>
        <topology evidence="1">Multi-pass membrane protein</topology>
    </subcellularLocation>
</comment>
<dbReference type="InterPro" id="IPR011701">
    <property type="entry name" value="MFS"/>
</dbReference>
<evidence type="ECO:0000256" key="1">
    <source>
        <dbReference type="ARBA" id="ARBA00004651"/>
    </source>
</evidence>
<dbReference type="SUPFAM" id="SSF103473">
    <property type="entry name" value="MFS general substrate transporter"/>
    <property type="match status" value="1"/>
</dbReference>
<keyword evidence="4 7" id="KW-1133">Transmembrane helix</keyword>
<evidence type="ECO:0000256" key="2">
    <source>
        <dbReference type="ARBA" id="ARBA00022475"/>
    </source>
</evidence>
<dbReference type="InterPro" id="IPR036259">
    <property type="entry name" value="MFS_trans_sf"/>
</dbReference>
<protein>
    <recommendedName>
        <fullName evidence="10">MFS transporter</fullName>
    </recommendedName>
</protein>